<accession>A0A5B7EH05</accession>
<keyword evidence="4" id="KW-0862">Zinc</keyword>
<dbReference type="InterPro" id="IPR013087">
    <property type="entry name" value="Znf_C2H2_type"/>
</dbReference>
<dbReference type="Pfam" id="PF00096">
    <property type="entry name" value="zf-C2H2"/>
    <property type="match status" value="2"/>
</dbReference>
<keyword evidence="2" id="KW-0677">Repeat</keyword>
<evidence type="ECO:0000256" key="3">
    <source>
        <dbReference type="ARBA" id="ARBA00022771"/>
    </source>
</evidence>
<feature type="region of interest" description="Disordered" evidence="6">
    <location>
        <begin position="1"/>
        <end position="119"/>
    </location>
</feature>
<keyword evidence="1" id="KW-0479">Metal-binding</keyword>
<comment type="caution">
    <text evidence="8">The sequence shown here is derived from an EMBL/GenBank/DDBJ whole genome shotgun (WGS) entry which is preliminary data.</text>
</comment>
<dbReference type="PROSITE" id="PS00028">
    <property type="entry name" value="ZINC_FINGER_C2H2_1"/>
    <property type="match status" value="2"/>
</dbReference>
<dbReference type="PANTHER" id="PTHR24408:SF58">
    <property type="entry name" value="TRANSCRIPTION FACTOR (TFIIIA), PUTATIVE (AFU_ORTHOLOGUE AFUA_1G05150)-RELATED"/>
    <property type="match status" value="1"/>
</dbReference>
<evidence type="ECO:0000313" key="8">
    <source>
        <dbReference type="EMBL" id="MPC33730.1"/>
    </source>
</evidence>
<reference evidence="8 9" key="1">
    <citation type="submission" date="2019-05" db="EMBL/GenBank/DDBJ databases">
        <title>Another draft genome of Portunus trituberculatus and its Hox gene families provides insights of decapod evolution.</title>
        <authorList>
            <person name="Jeong J.-H."/>
            <person name="Song I."/>
            <person name="Kim S."/>
            <person name="Choi T."/>
            <person name="Kim D."/>
            <person name="Ryu S."/>
            <person name="Kim W."/>
        </authorList>
    </citation>
    <scope>NUCLEOTIDE SEQUENCE [LARGE SCALE GENOMIC DNA]</scope>
    <source>
        <tissue evidence="8">Muscle</tissue>
    </source>
</reference>
<evidence type="ECO:0000256" key="4">
    <source>
        <dbReference type="ARBA" id="ARBA00022833"/>
    </source>
</evidence>
<gene>
    <name evidence="8" type="primary">Zfp3</name>
    <name evidence="8" type="ORF">E2C01_027089</name>
</gene>
<evidence type="ECO:0000259" key="7">
    <source>
        <dbReference type="PROSITE" id="PS50157"/>
    </source>
</evidence>
<feature type="compositionally biased region" description="Pro residues" evidence="6">
    <location>
        <begin position="57"/>
        <end position="71"/>
    </location>
</feature>
<evidence type="ECO:0000256" key="2">
    <source>
        <dbReference type="ARBA" id="ARBA00022737"/>
    </source>
</evidence>
<keyword evidence="3 5" id="KW-0863">Zinc-finger</keyword>
<dbReference type="SMART" id="SM00355">
    <property type="entry name" value="ZnF_C2H2"/>
    <property type="match status" value="2"/>
</dbReference>
<dbReference type="GO" id="GO:0008270">
    <property type="term" value="F:zinc ion binding"/>
    <property type="evidence" value="ECO:0007669"/>
    <property type="project" value="UniProtKB-KW"/>
</dbReference>
<feature type="domain" description="C2H2-type" evidence="7">
    <location>
        <begin position="163"/>
        <end position="190"/>
    </location>
</feature>
<organism evidence="8 9">
    <name type="scientific">Portunus trituberculatus</name>
    <name type="common">Swimming crab</name>
    <name type="synonym">Neptunus trituberculatus</name>
    <dbReference type="NCBI Taxonomy" id="210409"/>
    <lineage>
        <taxon>Eukaryota</taxon>
        <taxon>Metazoa</taxon>
        <taxon>Ecdysozoa</taxon>
        <taxon>Arthropoda</taxon>
        <taxon>Crustacea</taxon>
        <taxon>Multicrustacea</taxon>
        <taxon>Malacostraca</taxon>
        <taxon>Eumalacostraca</taxon>
        <taxon>Eucarida</taxon>
        <taxon>Decapoda</taxon>
        <taxon>Pleocyemata</taxon>
        <taxon>Brachyura</taxon>
        <taxon>Eubrachyura</taxon>
        <taxon>Portunoidea</taxon>
        <taxon>Portunidae</taxon>
        <taxon>Portuninae</taxon>
        <taxon>Portunus</taxon>
    </lineage>
</organism>
<keyword evidence="9" id="KW-1185">Reference proteome</keyword>
<dbReference type="AlphaFoldDB" id="A0A5B7EH05"/>
<sequence>MNEEEEEEEEEKDEKEEEKEKKETNGDGMKQESGEMLEVWWGEVGPGCSLEGDDVLNPPPPQPPPLPPPPQQQQQHHHHHQHQQPSIDDTWATFPPTEPELLPPPQPPQPHQPPPQATTAPLTHLETLTHSTFLPKSEGNVEVNQQDELTQDIPAVPPPTPWFPCPQCGKSFRTRITLSRHEKIHKGNAFPCPMCPKVFYQVSNVKYHVHAVHGRQYTAPVKGTHESV</sequence>
<dbReference type="Gene3D" id="3.30.160.60">
    <property type="entry name" value="Classic Zinc Finger"/>
    <property type="match status" value="1"/>
</dbReference>
<protein>
    <submittedName>
        <fullName evidence="8">Zinc finger protein 3</fullName>
    </submittedName>
</protein>
<dbReference type="FunFam" id="3.30.160.60:FF:000706">
    <property type="entry name" value="Zinc finger protein"/>
    <property type="match status" value="1"/>
</dbReference>
<proteinExistence type="predicted"/>
<feature type="compositionally biased region" description="Basic and acidic residues" evidence="6">
    <location>
        <begin position="18"/>
        <end position="33"/>
    </location>
</feature>
<dbReference type="EMBL" id="VSRR010002891">
    <property type="protein sequence ID" value="MPC33730.1"/>
    <property type="molecule type" value="Genomic_DNA"/>
</dbReference>
<evidence type="ECO:0000256" key="6">
    <source>
        <dbReference type="SAM" id="MobiDB-lite"/>
    </source>
</evidence>
<dbReference type="PROSITE" id="PS50157">
    <property type="entry name" value="ZINC_FINGER_C2H2_2"/>
    <property type="match status" value="2"/>
</dbReference>
<dbReference type="GO" id="GO:0000981">
    <property type="term" value="F:DNA-binding transcription factor activity, RNA polymerase II-specific"/>
    <property type="evidence" value="ECO:0007669"/>
    <property type="project" value="TreeGrafter"/>
</dbReference>
<feature type="compositionally biased region" description="Acidic residues" evidence="6">
    <location>
        <begin position="1"/>
        <end position="17"/>
    </location>
</feature>
<dbReference type="InterPro" id="IPR036236">
    <property type="entry name" value="Znf_C2H2_sf"/>
</dbReference>
<dbReference type="GO" id="GO:0005634">
    <property type="term" value="C:nucleus"/>
    <property type="evidence" value="ECO:0007669"/>
    <property type="project" value="TreeGrafter"/>
</dbReference>
<feature type="compositionally biased region" description="Pro residues" evidence="6">
    <location>
        <begin position="96"/>
        <end position="116"/>
    </location>
</feature>
<feature type="domain" description="C2H2-type" evidence="7">
    <location>
        <begin position="190"/>
        <end position="218"/>
    </location>
</feature>
<name>A0A5B7EH05_PORTR</name>
<dbReference type="Proteomes" id="UP000324222">
    <property type="component" value="Unassembled WGS sequence"/>
</dbReference>
<evidence type="ECO:0000313" key="9">
    <source>
        <dbReference type="Proteomes" id="UP000324222"/>
    </source>
</evidence>
<dbReference type="SUPFAM" id="SSF57667">
    <property type="entry name" value="beta-beta-alpha zinc fingers"/>
    <property type="match status" value="1"/>
</dbReference>
<evidence type="ECO:0000256" key="5">
    <source>
        <dbReference type="PROSITE-ProRule" id="PRU00042"/>
    </source>
</evidence>
<dbReference type="PANTHER" id="PTHR24408">
    <property type="entry name" value="ZINC FINGER PROTEIN"/>
    <property type="match status" value="1"/>
</dbReference>
<dbReference type="GO" id="GO:0043565">
    <property type="term" value="F:sequence-specific DNA binding"/>
    <property type="evidence" value="ECO:0007669"/>
    <property type="project" value="TreeGrafter"/>
</dbReference>
<evidence type="ECO:0000256" key="1">
    <source>
        <dbReference type="ARBA" id="ARBA00022723"/>
    </source>
</evidence>